<dbReference type="InterPro" id="IPR015421">
    <property type="entry name" value="PyrdxlP-dep_Trfase_major"/>
</dbReference>
<accession>A0A6G4UXE1</accession>
<dbReference type="AlphaFoldDB" id="A0A6G4UXE1"/>
<protein>
    <submittedName>
        <fullName evidence="4">Aminotransferase class V-fold PLP-dependent enzyme</fullName>
    </submittedName>
</protein>
<feature type="compositionally biased region" description="Low complexity" evidence="2">
    <location>
        <begin position="411"/>
        <end position="422"/>
    </location>
</feature>
<proteinExistence type="predicted"/>
<evidence type="ECO:0000256" key="2">
    <source>
        <dbReference type="SAM" id="MobiDB-lite"/>
    </source>
</evidence>
<dbReference type="InterPro" id="IPR015422">
    <property type="entry name" value="PyrdxlP-dep_Trfase_small"/>
</dbReference>
<dbReference type="InterPro" id="IPR015424">
    <property type="entry name" value="PyrdxlP-dep_Trfase"/>
</dbReference>
<dbReference type="Pfam" id="PF00266">
    <property type="entry name" value="Aminotran_5"/>
    <property type="match status" value="1"/>
</dbReference>
<dbReference type="PANTHER" id="PTHR43092:SF2">
    <property type="entry name" value="HERCYNYLCYSTEINE SULFOXIDE LYASE"/>
    <property type="match status" value="1"/>
</dbReference>
<dbReference type="Proteomes" id="UP000472335">
    <property type="component" value="Unassembled WGS sequence"/>
</dbReference>
<feature type="domain" description="Aminotransferase class V" evidence="3">
    <location>
        <begin position="71"/>
        <end position="311"/>
    </location>
</feature>
<evidence type="ECO:0000313" key="4">
    <source>
        <dbReference type="EMBL" id="NGO06303.1"/>
    </source>
</evidence>
<comment type="caution">
    <text evidence="4">The sequence shown here is derived from an EMBL/GenBank/DDBJ whole genome shotgun (WGS) entry which is preliminary data.</text>
</comment>
<evidence type="ECO:0000256" key="1">
    <source>
        <dbReference type="ARBA" id="ARBA00022898"/>
    </source>
</evidence>
<keyword evidence="5" id="KW-1185">Reference proteome</keyword>
<gene>
    <name evidence="4" type="ORF">G5C60_01030</name>
</gene>
<dbReference type="Gene3D" id="3.90.1150.10">
    <property type="entry name" value="Aspartate Aminotransferase, domain 1"/>
    <property type="match status" value="1"/>
</dbReference>
<keyword evidence="4" id="KW-0032">Aminotransferase</keyword>
<dbReference type="PANTHER" id="PTHR43092">
    <property type="entry name" value="L-CYSTEINE DESULFHYDRASE"/>
    <property type="match status" value="1"/>
</dbReference>
<dbReference type="SUPFAM" id="SSF53383">
    <property type="entry name" value="PLP-dependent transferases"/>
    <property type="match status" value="1"/>
</dbReference>
<sequence>MSETEVTTAPRPLLLADGAPAAEAWSLDPALRHLNHGSFGAVPLVAQERQNRLRAEMERSPVVWFPALPQRLAATRVELAAFLRAAPEDLALVPNASAGASAVYAALTPRHGGEIVVTDHGYGAVTMGAERLARRWGGRVHTARVPLDADEEQAYEAVVAELGEATDLVVLDHITSATARRMPVERIGAEARRRGIPLLVDGAHAPGLIAAPLAGVTCDFWVGNLHKWGCAPRGTAALVARGPLREQLYPLIDSWGAADPYPDRFDQQGTVDATAYLAAPTALDFIESTWGWETARRYMDDLAGYAEQIVGAAFAELTGVGGTVDVGMPVPGMRLVRLPEGLAASRVEADALRDRAAQELGVETAFTSFGGTGYLRLSAHVYNTAADYEYFAETCVPVLGEWAREAATQGNPRNPTKPTKSTKPTKRSAR</sequence>
<dbReference type="InterPro" id="IPR000192">
    <property type="entry name" value="Aminotrans_V_dom"/>
</dbReference>
<name>A0A6G4UXE1_9ACTN</name>
<evidence type="ECO:0000259" key="3">
    <source>
        <dbReference type="Pfam" id="PF00266"/>
    </source>
</evidence>
<keyword evidence="4" id="KW-0808">Transferase</keyword>
<reference evidence="4 5" key="1">
    <citation type="submission" date="2020-02" db="EMBL/GenBank/DDBJ databases">
        <title>Whole-genome analyses of novel actinobacteria.</title>
        <authorList>
            <person name="Sahin N."/>
            <person name="Gencbay T."/>
        </authorList>
    </citation>
    <scope>NUCLEOTIDE SEQUENCE [LARGE SCALE GENOMIC DNA]</scope>
    <source>
        <strain evidence="4 5">HC44</strain>
    </source>
</reference>
<feature type="region of interest" description="Disordered" evidence="2">
    <location>
        <begin position="406"/>
        <end position="430"/>
    </location>
</feature>
<dbReference type="Gene3D" id="3.40.640.10">
    <property type="entry name" value="Type I PLP-dependent aspartate aminotransferase-like (Major domain)"/>
    <property type="match status" value="1"/>
</dbReference>
<evidence type="ECO:0000313" key="5">
    <source>
        <dbReference type="Proteomes" id="UP000472335"/>
    </source>
</evidence>
<keyword evidence="1" id="KW-0663">Pyridoxal phosphate</keyword>
<dbReference type="EMBL" id="JAAKZY010000002">
    <property type="protein sequence ID" value="NGO06303.1"/>
    <property type="molecule type" value="Genomic_DNA"/>
</dbReference>
<dbReference type="RefSeq" id="WP_165254223.1">
    <property type="nucleotide sequence ID" value="NZ_JAAKZY010000002.1"/>
</dbReference>
<organism evidence="4 5">
    <name type="scientific">Streptomyces scabichelini</name>
    <dbReference type="NCBI Taxonomy" id="2711217"/>
    <lineage>
        <taxon>Bacteria</taxon>
        <taxon>Bacillati</taxon>
        <taxon>Actinomycetota</taxon>
        <taxon>Actinomycetes</taxon>
        <taxon>Kitasatosporales</taxon>
        <taxon>Streptomycetaceae</taxon>
        <taxon>Streptomyces</taxon>
    </lineage>
</organism>
<dbReference type="GO" id="GO:0008483">
    <property type="term" value="F:transaminase activity"/>
    <property type="evidence" value="ECO:0007669"/>
    <property type="project" value="UniProtKB-KW"/>
</dbReference>